<protein>
    <submittedName>
        <fullName evidence="1">Uncharacterized protein</fullName>
    </submittedName>
</protein>
<evidence type="ECO:0000313" key="3">
    <source>
        <dbReference type="Proteomes" id="UP000580654"/>
    </source>
</evidence>
<organism evidence="1 3">
    <name type="scientific">Muricoccus pecuniae</name>
    <dbReference type="NCBI Taxonomy" id="693023"/>
    <lineage>
        <taxon>Bacteria</taxon>
        <taxon>Pseudomonadati</taxon>
        <taxon>Pseudomonadota</taxon>
        <taxon>Alphaproteobacteria</taxon>
        <taxon>Acetobacterales</taxon>
        <taxon>Roseomonadaceae</taxon>
        <taxon>Muricoccus</taxon>
    </lineage>
</organism>
<dbReference type="Proteomes" id="UP000580654">
    <property type="component" value="Unassembled WGS sequence"/>
</dbReference>
<accession>A0A840XYP7</accession>
<dbReference type="AlphaFoldDB" id="A0A840XYP7"/>
<feature type="non-terminal residue" evidence="1">
    <location>
        <position position="1"/>
    </location>
</feature>
<evidence type="ECO:0000313" key="1">
    <source>
        <dbReference type="EMBL" id="MBB5692380.1"/>
    </source>
</evidence>
<name>A0A840XYP7_9PROT</name>
<dbReference type="EMBL" id="JACIJD010000002">
    <property type="protein sequence ID" value="MBB5692380.1"/>
    <property type="molecule type" value="Genomic_DNA"/>
</dbReference>
<dbReference type="EMBL" id="JACIJD010000016">
    <property type="protein sequence ID" value="MBB5695235.1"/>
    <property type="molecule type" value="Genomic_DNA"/>
</dbReference>
<gene>
    <name evidence="1" type="ORF">FHS87_000395</name>
    <name evidence="2" type="ORF">FHS87_003290</name>
</gene>
<evidence type="ECO:0000313" key="2">
    <source>
        <dbReference type="EMBL" id="MBB5695235.1"/>
    </source>
</evidence>
<reference evidence="1 3" key="1">
    <citation type="submission" date="2020-08" db="EMBL/GenBank/DDBJ databases">
        <title>Genomic Encyclopedia of Type Strains, Phase IV (KMG-IV): sequencing the most valuable type-strain genomes for metagenomic binning, comparative biology and taxonomic classification.</title>
        <authorList>
            <person name="Goeker M."/>
        </authorList>
    </citation>
    <scope>NUCLEOTIDE SEQUENCE [LARGE SCALE GENOMIC DNA]</scope>
    <source>
        <strain evidence="1 3">DSM 25622</strain>
    </source>
</reference>
<comment type="caution">
    <text evidence="1">The sequence shown here is derived from an EMBL/GenBank/DDBJ whole genome shotgun (WGS) entry which is preliminary data.</text>
</comment>
<sequence>PSFPALTDDELDRVQHALRAALQAQGKG</sequence>
<proteinExistence type="predicted"/>
<keyword evidence="3" id="KW-1185">Reference proteome</keyword>